<keyword evidence="2" id="KW-0472">Membrane</keyword>
<feature type="region of interest" description="Disordered" evidence="1">
    <location>
        <begin position="259"/>
        <end position="286"/>
    </location>
</feature>
<evidence type="ECO:0000256" key="2">
    <source>
        <dbReference type="SAM" id="Phobius"/>
    </source>
</evidence>
<dbReference type="Proteomes" id="UP000092993">
    <property type="component" value="Unassembled WGS sequence"/>
</dbReference>
<protein>
    <submittedName>
        <fullName evidence="3">Uncharacterized protein</fullName>
    </submittedName>
</protein>
<dbReference type="EMBL" id="LUGG01000001">
    <property type="protein sequence ID" value="OBZ79950.1"/>
    <property type="molecule type" value="Genomic_DNA"/>
</dbReference>
<organism evidence="3 4">
    <name type="scientific">Grifola frondosa</name>
    <name type="common">Maitake</name>
    <name type="synonym">Polyporus frondosus</name>
    <dbReference type="NCBI Taxonomy" id="5627"/>
    <lineage>
        <taxon>Eukaryota</taxon>
        <taxon>Fungi</taxon>
        <taxon>Dikarya</taxon>
        <taxon>Basidiomycota</taxon>
        <taxon>Agaricomycotina</taxon>
        <taxon>Agaricomycetes</taxon>
        <taxon>Polyporales</taxon>
        <taxon>Grifolaceae</taxon>
        <taxon>Grifola</taxon>
    </lineage>
</organism>
<evidence type="ECO:0000256" key="1">
    <source>
        <dbReference type="SAM" id="MobiDB-lite"/>
    </source>
</evidence>
<keyword evidence="2" id="KW-1133">Transmembrane helix</keyword>
<dbReference type="AlphaFoldDB" id="A0A1C7MST1"/>
<gene>
    <name evidence="3" type="ORF">A0H81_01083</name>
</gene>
<feature type="transmembrane region" description="Helical" evidence="2">
    <location>
        <begin position="199"/>
        <end position="220"/>
    </location>
</feature>
<dbReference type="OrthoDB" id="3269075at2759"/>
<sequence length="393" mass="44482">MKDTSGRRRAVYHERITEAVFSEDTDSSIRNDYQRHPKHYLSVIQRRLASLKMEHKKHVRNMSSTGSGLTEADREKGFRNLQEKVAHVAPWFPRFHALFGKMPSWTRGWQHRPLVWNLVLKLGHSSTSPPNPRPRPLQWWRRWRVARAVAVNAMLPTLKVGKAASISAPLVFRVTASESIVFCIAVSVRLFVFSVAASVAFRVAVSALLLPFSIVAEFFLSFDIGPVVTVQYAASVTFWPTTIAINVVEVVAIYYQHPSTPPEQPSSEQPGKKKVKAKVKAKDTPAKAKAASVKKPSALNRVTKSPAQHTQSVAMPIMAAGAKRDIEELDDEISQERGFKRVLYTQHHEREMERLRIKEKTMDLRLAEQEGKKIADLITLNQLTHRSMPRRSS</sequence>
<proteinExistence type="predicted"/>
<keyword evidence="2" id="KW-0812">Transmembrane</keyword>
<name>A0A1C7MST1_GRIFR</name>
<evidence type="ECO:0000313" key="4">
    <source>
        <dbReference type="Proteomes" id="UP000092993"/>
    </source>
</evidence>
<keyword evidence="4" id="KW-1185">Reference proteome</keyword>
<evidence type="ECO:0000313" key="3">
    <source>
        <dbReference type="EMBL" id="OBZ79950.1"/>
    </source>
</evidence>
<accession>A0A1C7MST1</accession>
<reference evidence="3 4" key="1">
    <citation type="submission" date="2016-03" db="EMBL/GenBank/DDBJ databases">
        <title>Whole genome sequencing of Grifola frondosa 9006-11.</title>
        <authorList>
            <person name="Min B."/>
            <person name="Park H."/>
            <person name="Kim J.-G."/>
            <person name="Cho H."/>
            <person name="Oh Y.-L."/>
            <person name="Kong W.-S."/>
            <person name="Choi I.-G."/>
        </authorList>
    </citation>
    <scope>NUCLEOTIDE SEQUENCE [LARGE SCALE GENOMIC DNA]</scope>
    <source>
        <strain evidence="3 4">9006-11</strain>
    </source>
</reference>
<comment type="caution">
    <text evidence="3">The sequence shown here is derived from an EMBL/GenBank/DDBJ whole genome shotgun (WGS) entry which is preliminary data.</text>
</comment>